<evidence type="ECO:0000313" key="1">
    <source>
        <dbReference type="EMBL" id="GAA07528.1"/>
    </source>
</evidence>
<sequence>MGAHTRIIWLKGERAERPEEKEATFRRERGVMQSASWPADLWRASNRRMKAADYRFDAAAAGSQGG</sequence>
<comment type="caution">
    <text evidence="1">The sequence shown here is derived from an EMBL/GenBank/DDBJ whole genome shotgun (WGS) entry which is preliminary data.</text>
</comment>
<accession>F7VAY3</accession>
<protein>
    <submittedName>
        <fullName evidence="1">Uncharacterized protein</fullName>
    </submittedName>
</protein>
<proteinExistence type="predicted"/>
<dbReference type="AlphaFoldDB" id="F7VAY3"/>
<reference evidence="1 2" key="1">
    <citation type="journal article" date="2011" name="Biochem. Biophys. Res. Commun.">
        <title>Increased number of Arginine-based salt bridges contributes to the thermotolerance of thermotolerant acetic acid bacteria, Acetobacter tropicalis SKU1100.</title>
        <authorList>
            <person name="Matsutani M."/>
            <person name="Hirakawa H."/>
            <person name="Nishikura M."/>
            <person name="Soemphol W."/>
            <person name="Ali I.A.I."/>
            <person name="Yakushi T."/>
            <person name="Matsushita K."/>
        </authorList>
    </citation>
    <scope>NUCLEOTIDE SEQUENCE [LARGE SCALE GENOMIC DNA]</scope>
    <source>
        <strain evidence="1 2">NBRC 101654</strain>
    </source>
</reference>
<gene>
    <name evidence="1" type="ORF">ATPR_0532</name>
</gene>
<dbReference type="EMBL" id="BABS01000009">
    <property type="protein sequence ID" value="GAA07528.1"/>
    <property type="molecule type" value="Genomic_DNA"/>
</dbReference>
<evidence type="ECO:0000313" key="2">
    <source>
        <dbReference type="Proteomes" id="UP000004319"/>
    </source>
</evidence>
<organism evidence="1 2">
    <name type="scientific">Acetobacter tropicalis NBRC 101654</name>
    <dbReference type="NCBI Taxonomy" id="749388"/>
    <lineage>
        <taxon>Bacteria</taxon>
        <taxon>Pseudomonadati</taxon>
        <taxon>Pseudomonadota</taxon>
        <taxon>Alphaproteobacteria</taxon>
        <taxon>Acetobacterales</taxon>
        <taxon>Acetobacteraceae</taxon>
        <taxon>Acetobacter</taxon>
    </lineage>
</organism>
<dbReference type="Proteomes" id="UP000004319">
    <property type="component" value="Unassembled WGS sequence"/>
</dbReference>
<name>F7VAY3_9PROT</name>